<dbReference type="PANTHER" id="PTHR43327">
    <property type="entry name" value="STOMATIN-LIKE PROTEIN 2, MITOCHONDRIAL"/>
    <property type="match status" value="1"/>
</dbReference>
<dbReference type="CDD" id="cd03404">
    <property type="entry name" value="SPFH_HflK"/>
    <property type="match status" value="1"/>
</dbReference>
<feature type="region of interest" description="Disordered" evidence="8">
    <location>
        <begin position="376"/>
        <end position="420"/>
    </location>
</feature>
<dbReference type="SUPFAM" id="SSF117892">
    <property type="entry name" value="Band 7/SPFH domain"/>
    <property type="match status" value="1"/>
</dbReference>
<feature type="compositionally biased region" description="Gly residues" evidence="8">
    <location>
        <begin position="8"/>
        <end position="39"/>
    </location>
</feature>
<comment type="subcellular location">
    <subcellularLocation>
        <location evidence="1">Membrane</location>
        <topology evidence="1">Single-pass membrane protein</topology>
    </subcellularLocation>
</comment>
<evidence type="ECO:0000313" key="11">
    <source>
        <dbReference type="Proteomes" id="UP000219621"/>
    </source>
</evidence>
<keyword evidence="3" id="KW-0812">Transmembrane</keyword>
<keyword evidence="4" id="KW-1133">Transmembrane helix</keyword>
<reference evidence="10 11" key="1">
    <citation type="submission" date="2017-09" db="EMBL/GenBank/DDBJ databases">
        <authorList>
            <person name="Ehlers B."/>
            <person name="Leendertz F.H."/>
        </authorList>
    </citation>
    <scope>NUCLEOTIDE SEQUENCE [LARGE SCALE GENOMIC DNA]</scope>
    <source>
        <strain evidence="10 11">USBA 140</strain>
    </source>
</reference>
<keyword evidence="10" id="KW-0645">Protease</keyword>
<dbReference type="NCBIfam" id="TIGR01933">
    <property type="entry name" value="hflK"/>
    <property type="match status" value="1"/>
</dbReference>
<evidence type="ECO:0000313" key="10">
    <source>
        <dbReference type="EMBL" id="SOD97112.1"/>
    </source>
</evidence>
<dbReference type="PANTHER" id="PTHR43327:SF2">
    <property type="entry name" value="MODULATOR OF FTSH PROTEASE HFLK"/>
    <property type="match status" value="1"/>
</dbReference>
<feature type="region of interest" description="Disordered" evidence="8">
    <location>
        <begin position="1"/>
        <end position="46"/>
    </location>
</feature>
<evidence type="ECO:0000256" key="2">
    <source>
        <dbReference type="ARBA" id="ARBA00006971"/>
    </source>
</evidence>
<keyword evidence="11" id="KW-1185">Reference proteome</keyword>
<feature type="compositionally biased region" description="Polar residues" evidence="8">
    <location>
        <begin position="380"/>
        <end position="401"/>
    </location>
</feature>
<dbReference type="AlphaFoldDB" id="A0A286GNM8"/>
<sequence length="420" mass="44448">MAWNQQGGPWGGGGNNGGGPWGGGRGPGGGGQGGGGGGQQPPDLEELLRKSQERLRKWVPGGGRSGGGGGGGGIGARTVVLIAAGVLIAWGLTGFYRVQPDEQGVELLFGEYVKTTGPGLNYWFPGPIGEVVTPKVTLTNQLTIGFRGSSDPRNGGARDVPQESMMLTGDQNIIDSDFIVQWRIADAGNFLFNIRDPETTVKAAAESAMREVIGQTPLEAAMTEGRAEVQAKTQQLLQQVLDSYGAGIAVLDVKLLKADPPAEVIDAFNDVQRARQDKERLQNEAQAYRNDIVPRAKGEAERMIQEAQGYKQSVIAAAQGEANRFKSVLDSYNTAQDVTTQRLYIEAMQDVLARSDKVLVDGQGAGGVVPYLPLPELQKRMQSQQPTGRAAGSSNTPNTFSAPPVPQAPQMSSAPQEAAR</sequence>
<dbReference type="InterPro" id="IPR001107">
    <property type="entry name" value="Band_7"/>
</dbReference>
<evidence type="ECO:0000256" key="7">
    <source>
        <dbReference type="SAM" id="Coils"/>
    </source>
</evidence>
<dbReference type="EMBL" id="OCNJ01000006">
    <property type="protein sequence ID" value="SOD97112.1"/>
    <property type="molecule type" value="Genomic_DNA"/>
</dbReference>
<dbReference type="Pfam" id="PF01145">
    <property type="entry name" value="Band_7"/>
    <property type="match status" value="1"/>
</dbReference>
<dbReference type="InterPro" id="IPR036013">
    <property type="entry name" value="Band_7/SPFH_dom_sf"/>
</dbReference>
<dbReference type="GO" id="GO:0016020">
    <property type="term" value="C:membrane"/>
    <property type="evidence" value="ECO:0007669"/>
    <property type="project" value="UniProtKB-SubCell"/>
</dbReference>
<dbReference type="GO" id="GO:0006508">
    <property type="term" value="P:proteolysis"/>
    <property type="evidence" value="ECO:0007669"/>
    <property type="project" value="UniProtKB-KW"/>
</dbReference>
<comment type="function">
    <text evidence="6">HflC and HflK could encode or regulate a protease.</text>
</comment>
<dbReference type="Gene3D" id="3.30.479.30">
    <property type="entry name" value="Band 7 domain"/>
    <property type="match status" value="1"/>
</dbReference>
<organism evidence="10 11">
    <name type="scientific">Caenispirillum bisanense</name>
    <dbReference type="NCBI Taxonomy" id="414052"/>
    <lineage>
        <taxon>Bacteria</taxon>
        <taxon>Pseudomonadati</taxon>
        <taxon>Pseudomonadota</taxon>
        <taxon>Alphaproteobacteria</taxon>
        <taxon>Rhodospirillales</taxon>
        <taxon>Novispirillaceae</taxon>
        <taxon>Caenispirillum</taxon>
    </lineage>
</organism>
<protein>
    <recommendedName>
        <fullName evidence="6">Protein HflK</fullName>
    </recommendedName>
</protein>
<dbReference type="InterPro" id="IPR010201">
    <property type="entry name" value="HflK"/>
</dbReference>
<proteinExistence type="inferred from homology"/>
<gene>
    <name evidence="10" type="ORF">SAMN05421508_106256</name>
</gene>
<dbReference type="OrthoDB" id="9779595at2"/>
<keyword evidence="10" id="KW-0378">Hydrolase</keyword>
<feature type="coiled-coil region" evidence="7">
    <location>
        <begin position="264"/>
        <end position="291"/>
    </location>
</feature>
<evidence type="ECO:0000256" key="5">
    <source>
        <dbReference type="ARBA" id="ARBA00023136"/>
    </source>
</evidence>
<dbReference type="InterPro" id="IPR050710">
    <property type="entry name" value="Band7/mec-2_domain"/>
</dbReference>
<accession>A0A286GNM8</accession>
<dbReference type="Proteomes" id="UP000219621">
    <property type="component" value="Unassembled WGS sequence"/>
</dbReference>
<comment type="similarity">
    <text evidence="2 6">Belongs to the band 7/mec-2 family. HflK subfamily.</text>
</comment>
<keyword evidence="7" id="KW-0175">Coiled coil</keyword>
<dbReference type="SMART" id="SM00244">
    <property type="entry name" value="PHB"/>
    <property type="match status" value="1"/>
</dbReference>
<evidence type="ECO:0000256" key="6">
    <source>
        <dbReference type="RuleBase" id="RU364113"/>
    </source>
</evidence>
<evidence type="ECO:0000256" key="3">
    <source>
        <dbReference type="ARBA" id="ARBA00022692"/>
    </source>
</evidence>
<feature type="domain" description="Band 7" evidence="9">
    <location>
        <begin position="93"/>
        <end position="272"/>
    </location>
</feature>
<comment type="subunit">
    <text evidence="6">HflC and HflK may interact to form a multimeric complex.</text>
</comment>
<dbReference type="RefSeq" id="WP_097280011.1">
    <property type="nucleotide sequence ID" value="NZ_OCNJ01000006.1"/>
</dbReference>
<keyword evidence="5" id="KW-0472">Membrane</keyword>
<evidence type="ECO:0000256" key="8">
    <source>
        <dbReference type="SAM" id="MobiDB-lite"/>
    </source>
</evidence>
<evidence type="ECO:0000259" key="9">
    <source>
        <dbReference type="SMART" id="SM00244"/>
    </source>
</evidence>
<evidence type="ECO:0000256" key="4">
    <source>
        <dbReference type="ARBA" id="ARBA00022989"/>
    </source>
</evidence>
<dbReference type="GO" id="GO:0008233">
    <property type="term" value="F:peptidase activity"/>
    <property type="evidence" value="ECO:0007669"/>
    <property type="project" value="UniProtKB-KW"/>
</dbReference>
<name>A0A286GNM8_9PROT</name>
<evidence type="ECO:0000256" key="1">
    <source>
        <dbReference type="ARBA" id="ARBA00004167"/>
    </source>
</evidence>
<feature type="compositionally biased region" description="Polar residues" evidence="8">
    <location>
        <begin position="409"/>
        <end position="420"/>
    </location>
</feature>